<protein>
    <submittedName>
        <fullName evidence="5">T9SS type A sorting domain-containing protein</fullName>
    </submittedName>
</protein>
<sequence>MKTSLILIVLILTLASGNAQVSFTAVPISTSGSERAVVDMNGDMLDDLVSVSATNIQIFYQRPQGGFLERNITTEYADNLPSWSLSAGDYDNNGYNDLLYAGNNGVTFMRANDDGTAYEEDSFPQYVFSQRSNFVDINNDGLLDAFVCHDVAPSVYYINNGDGTFIFHQGDIGDYPTGGNYGSVWIDYDNDGYMDVFIAKCNVNGDVNQRSENQLYRNDGQGNFIEVGEETGLKDNMQTWSSAWADYDNDGYLDVFIGSSSSSFNHKLNRNNGDGTFTDISATTGIHALTMTGIENCTYDFNNDGYADIISNGNILLNNGDMTFTLIPNALPNNNGSFGDLNNDGFIDSFANGHIYYNNGNANHWIKIVTKGIESNSNGIGARITITSALGTQIREVRSGEGFKYMSTLNTHFGLGEDTEIATLTVRWPSGIIDTYENVDVDQTIYITEGSTTVGIEENVVNNLILYPNPTEGILTLSNANNFTNPRYSIFDMQGRLIIGSALNQNQIDVSQLANGTYLLKINDLNSTKIQRFIKK</sequence>
<evidence type="ECO:0000313" key="6">
    <source>
        <dbReference type="Proteomes" id="UP000285517"/>
    </source>
</evidence>
<dbReference type="Pfam" id="PF07593">
    <property type="entry name" value="UnbV_ASPIC"/>
    <property type="match status" value="1"/>
</dbReference>
<evidence type="ECO:0000259" key="4">
    <source>
        <dbReference type="Pfam" id="PF18962"/>
    </source>
</evidence>
<dbReference type="Pfam" id="PF18962">
    <property type="entry name" value="Por_Secre_tail"/>
    <property type="match status" value="1"/>
</dbReference>
<keyword evidence="6" id="KW-1185">Reference proteome</keyword>
<proteinExistence type="predicted"/>
<evidence type="ECO:0000259" key="3">
    <source>
        <dbReference type="Pfam" id="PF07593"/>
    </source>
</evidence>
<dbReference type="InterPro" id="IPR026444">
    <property type="entry name" value="Secre_tail"/>
</dbReference>
<dbReference type="Pfam" id="PF13517">
    <property type="entry name" value="FG-GAP_3"/>
    <property type="match status" value="2"/>
</dbReference>
<dbReference type="AlphaFoldDB" id="A0A410G0B8"/>
<dbReference type="InterPro" id="IPR027039">
    <property type="entry name" value="Crtac1"/>
</dbReference>
<feature type="chain" id="PRO_5019042883" evidence="2">
    <location>
        <begin position="22"/>
        <end position="536"/>
    </location>
</feature>
<dbReference type="KEGG" id="aev:EI546_02770"/>
<evidence type="ECO:0000313" key="5">
    <source>
        <dbReference type="EMBL" id="QAA80715.1"/>
    </source>
</evidence>
<dbReference type="PANTHER" id="PTHR16026:SF0">
    <property type="entry name" value="CARTILAGE ACIDIC PROTEIN 1"/>
    <property type="match status" value="1"/>
</dbReference>
<dbReference type="Proteomes" id="UP000285517">
    <property type="component" value="Chromosome"/>
</dbReference>
<dbReference type="InterPro" id="IPR013517">
    <property type="entry name" value="FG-GAP"/>
</dbReference>
<dbReference type="RefSeq" id="WP_128249112.1">
    <property type="nucleotide sequence ID" value="NZ_CP034951.1"/>
</dbReference>
<dbReference type="PANTHER" id="PTHR16026">
    <property type="entry name" value="CARTILAGE ACIDIC PROTEIN 1"/>
    <property type="match status" value="1"/>
</dbReference>
<dbReference type="Gene3D" id="2.130.10.130">
    <property type="entry name" value="Integrin alpha, N-terminal"/>
    <property type="match status" value="2"/>
</dbReference>
<feature type="domain" description="ASPIC/UnbV" evidence="3">
    <location>
        <begin position="379"/>
        <end position="445"/>
    </location>
</feature>
<dbReference type="OrthoDB" id="9816120at2"/>
<evidence type="ECO:0000256" key="1">
    <source>
        <dbReference type="ARBA" id="ARBA00022729"/>
    </source>
</evidence>
<gene>
    <name evidence="5" type="ORF">EI546_02770</name>
</gene>
<accession>A0A410G0B8</accession>
<feature type="signal peptide" evidence="2">
    <location>
        <begin position="1"/>
        <end position="21"/>
    </location>
</feature>
<dbReference type="InterPro" id="IPR011519">
    <property type="entry name" value="UnbV_ASPIC"/>
</dbReference>
<name>A0A410G0B8_9FLAO</name>
<organism evidence="5 6">
    <name type="scientific">Aequorivita ciconiae</name>
    <dbReference type="NCBI Taxonomy" id="2494375"/>
    <lineage>
        <taxon>Bacteria</taxon>
        <taxon>Pseudomonadati</taxon>
        <taxon>Bacteroidota</taxon>
        <taxon>Flavobacteriia</taxon>
        <taxon>Flavobacteriales</taxon>
        <taxon>Flavobacteriaceae</taxon>
        <taxon>Aequorivita</taxon>
    </lineage>
</organism>
<dbReference type="NCBIfam" id="TIGR04183">
    <property type="entry name" value="Por_Secre_tail"/>
    <property type="match status" value="1"/>
</dbReference>
<reference evidence="5 6" key="1">
    <citation type="submission" date="2019-01" db="EMBL/GenBank/DDBJ databases">
        <title>Complete genome sequencing of Aequorivita sp. H23M31.</title>
        <authorList>
            <person name="Bae J.-W."/>
        </authorList>
    </citation>
    <scope>NUCLEOTIDE SEQUENCE [LARGE SCALE GENOMIC DNA]</scope>
    <source>
        <strain evidence="5 6">H23M31</strain>
    </source>
</reference>
<evidence type="ECO:0000256" key="2">
    <source>
        <dbReference type="SAM" id="SignalP"/>
    </source>
</evidence>
<dbReference type="InterPro" id="IPR028994">
    <property type="entry name" value="Integrin_alpha_N"/>
</dbReference>
<dbReference type="EMBL" id="CP034951">
    <property type="protein sequence ID" value="QAA80715.1"/>
    <property type="molecule type" value="Genomic_DNA"/>
</dbReference>
<feature type="domain" description="Secretion system C-terminal sorting" evidence="4">
    <location>
        <begin position="466"/>
        <end position="534"/>
    </location>
</feature>
<keyword evidence="1 2" id="KW-0732">Signal</keyword>
<dbReference type="SUPFAM" id="SSF69318">
    <property type="entry name" value="Integrin alpha N-terminal domain"/>
    <property type="match status" value="1"/>
</dbReference>